<reference evidence="1 2" key="1">
    <citation type="submission" date="2024-12" db="EMBL/GenBank/DDBJ databases">
        <title>The coexistence of Mycolicibacterium septicum and Mycolicibacterium nivoides in clinical samples.</title>
        <authorList>
            <person name="Wang C."/>
            <person name="Feng Y."/>
            <person name="Zong Z."/>
        </authorList>
    </citation>
    <scope>NUCLEOTIDE SEQUENCE [LARGE SCALE GENOMIC DNA]</scope>
    <source>
        <strain evidence="1 2">120309</strain>
    </source>
</reference>
<dbReference type="InterPro" id="IPR025358">
    <property type="entry name" value="DUF4262"/>
</dbReference>
<proteinExistence type="predicted"/>
<name>A0ABW9LJX1_9MYCO</name>
<evidence type="ECO:0000313" key="2">
    <source>
        <dbReference type="Proteomes" id="UP001635816"/>
    </source>
</evidence>
<comment type="caution">
    <text evidence="1">The sequence shown here is derived from an EMBL/GenBank/DDBJ whole genome shotgun (WGS) entry which is preliminary data.</text>
</comment>
<dbReference type="Proteomes" id="UP001635816">
    <property type="component" value="Unassembled WGS sequence"/>
</dbReference>
<evidence type="ECO:0000313" key="1">
    <source>
        <dbReference type="EMBL" id="MFN6548182.1"/>
    </source>
</evidence>
<accession>A0ABW9LJX1</accession>
<dbReference type="EMBL" id="JBKBDD010000020">
    <property type="protein sequence ID" value="MFN6548182.1"/>
    <property type="molecule type" value="Genomic_DNA"/>
</dbReference>
<dbReference type="RefSeq" id="WP_409545729.1">
    <property type="nucleotide sequence ID" value="NZ_JBKBDD010000020.1"/>
</dbReference>
<organism evidence="1 2">
    <name type="scientific">Mycolicibacterium nivoides</name>
    <dbReference type="NCBI Taxonomy" id="2487344"/>
    <lineage>
        <taxon>Bacteria</taxon>
        <taxon>Bacillati</taxon>
        <taxon>Actinomycetota</taxon>
        <taxon>Actinomycetes</taxon>
        <taxon>Mycobacteriales</taxon>
        <taxon>Mycobacteriaceae</taxon>
        <taxon>Mycolicibacterium</taxon>
    </lineage>
</organism>
<gene>
    <name evidence="1" type="ORF">ACK4CT_33965</name>
</gene>
<dbReference type="Pfam" id="PF14081">
    <property type="entry name" value="DUF4262"/>
    <property type="match status" value="1"/>
</dbReference>
<keyword evidence="2" id="KW-1185">Reference proteome</keyword>
<sequence length="147" mass="15755">MNGVVRIEQLRRMIDHHGWAVIGVFPTTPTDGAPFSYTVGLTDRGLPELAVYGLQPRAAGGVLNTVARHAIDGGELAPGQRITGLLAGGLPLTVIEMTDTTDMTSVRELYGAVLAAQQVIWPDADGRMPWENWNLGTRQPLKGSQPA</sequence>
<protein>
    <submittedName>
        <fullName evidence="1">DUF4262 domain-containing protein</fullName>
    </submittedName>
</protein>